<feature type="transmembrane region" description="Helical" evidence="1">
    <location>
        <begin position="544"/>
        <end position="565"/>
    </location>
</feature>
<dbReference type="RefSeq" id="WP_181582894.1">
    <property type="nucleotide sequence ID" value="NZ_CP059399.1"/>
</dbReference>
<dbReference type="Gene3D" id="3.40.630.10">
    <property type="entry name" value="Zn peptidases"/>
    <property type="match status" value="1"/>
</dbReference>
<gene>
    <name evidence="3" type="ORF">H0264_05130</name>
</gene>
<dbReference type="PANTHER" id="PTHR12147">
    <property type="entry name" value="METALLOPEPTIDASE M28 FAMILY MEMBER"/>
    <property type="match status" value="1"/>
</dbReference>
<feature type="transmembrane region" description="Helical" evidence="1">
    <location>
        <begin position="461"/>
        <end position="479"/>
    </location>
</feature>
<dbReference type="AlphaFoldDB" id="A0A7D6Z361"/>
<dbReference type="GO" id="GO:0006508">
    <property type="term" value="P:proteolysis"/>
    <property type="evidence" value="ECO:0007669"/>
    <property type="project" value="InterPro"/>
</dbReference>
<proteinExistence type="predicted"/>
<feature type="domain" description="Peptidase M28" evidence="2">
    <location>
        <begin position="109"/>
        <end position="297"/>
    </location>
</feature>
<feature type="transmembrane region" description="Helical" evidence="1">
    <location>
        <begin position="514"/>
        <end position="532"/>
    </location>
</feature>
<feature type="transmembrane region" description="Helical" evidence="1">
    <location>
        <begin position="324"/>
        <end position="351"/>
    </location>
</feature>
<keyword evidence="4" id="KW-1185">Reference proteome</keyword>
<dbReference type="Pfam" id="PF04389">
    <property type="entry name" value="Peptidase_M28"/>
    <property type="match status" value="1"/>
</dbReference>
<keyword evidence="3" id="KW-0378">Hydrolase</keyword>
<evidence type="ECO:0000313" key="4">
    <source>
        <dbReference type="Proteomes" id="UP000515512"/>
    </source>
</evidence>
<sequence>MRVGREISGLLAFALLLVVVLATAWEQQPHGYRDDSAPGDVFSAARAYRTIEEIAQRPHAVGTAEHDRVRDHLVGELRKLGLETEIRSGIGRWPESMKRAEVGIGRADNIVARIPGTAPTGTVYLAAHYDSVPSAPGANDDGAGVAAILETARVLRESETGLRNNVVLLLTDAEEPGLLGADAFVAAGDYDRDGGVVVNLEARGAGGPPLLWRLTRPDGDLVRTVAQAVPRPNTDSLTTALAGDQTSSNTDFAAFEPGGLRVLDWAFVGESVYYHNRLDDPAHVNLATLQQLGDNTVAQARDFGERDLRALDDPADKAYFTLPFGVLVVVAPWVMIALAVLALALVAWIVWQVRRAGETSIRRVLLAAATAFVAVPLAMAVVYGWWWLVGRIRPEFAAAPVDPYDPEFYQAAVIVLSVAVLAFWWVFARRMFGPTAAGVGLLTCVTVVGALFAAVAPAASVLLMVPAFAAAAAVALTFVTPESLRLPVLTVFLLPAALFLGGSLWSGVQAGLTSAPFLAAPLLVLLGGLLMLTLTHAWPQRRGWAIPVAGLVLTLVLTATGLALYKVDAAHPRLSQLIYALDADRREAQWLSTQQPDDWTRNFVSGTAPGGVFAELWPKAVSSEPTGAQSISAPVAEILSDTTENGKRKVTLRVRSTRAATRIDLRWGDAPVESLRVAGREITLSETAGFRFFAPPAEGVDVELIVPAGPLPLRLTDYSWLPDSGVETYPPTPEDTYLRQDSACAVTVTVPGLQ</sequence>
<dbReference type="InterPro" id="IPR045175">
    <property type="entry name" value="M28_fam"/>
</dbReference>
<dbReference type="Proteomes" id="UP000515512">
    <property type="component" value="Chromosome"/>
</dbReference>
<dbReference type="PANTHER" id="PTHR12147:SF26">
    <property type="entry name" value="PEPTIDASE M28 DOMAIN-CONTAINING PROTEIN"/>
    <property type="match status" value="1"/>
</dbReference>
<feature type="transmembrane region" description="Helical" evidence="1">
    <location>
        <begin position="408"/>
        <end position="428"/>
    </location>
</feature>
<dbReference type="InterPro" id="IPR007484">
    <property type="entry name" value="Peptidase_M28"/>
</dbReference>
<dbReference type="KEGG" id="nhu:H0264_05130"/>
<reference evidence="3 4" key="1">
    <citation type="submission" date="2020-07" db="EMBL/GenBank/DDBJ databases">
        <authorList>
            <person name="Zhuang K."/>
            <person name="Ran Y."/>
        </authorList>
    </citation>
    <scope>NUCLEOTIDE SEQUENCE [LARGE SCALE GENOMIC DNA]</scope>
    <source>
        <strain evidence="3 4">WCH-YHL-001</strain>
    </source>
</reference>
<dbReference type="GO" id="GO:0008235">
    <property type="term" value="F:metalloexopeptidase activity"/>
    <property type="evidence" value="ECO:0007669"/>
    <property type="project" value="InterPro"/>
</dbReference>
<dbReference type="EMBL" id="CP059399">
    <property type="protein sequence ID" value="QLY31706.1"/>
    <property type="molecule type" value="Genomic_DNA"/>
</dbReference>
<feature type="transmembrane region" description="Helical" evidence="1">
    <location>
        <begin position="363"/>
        <end position="388"/>
    </location>
</feature>
<keyword evidence="1" id="KW-0812">Transmembrane</keyword>
<name>A0A7D6Z361_9NOCA</name>
<protein>
    <submittedName>
        <fullName evidence="3">M20/M25/M40 family metallo-hydrolase</fullName>
    </submittedName>
</protein>
<keyword evidence="1" id="KW-0472">Membrane</keyword>
<accession>A0A7D6Z361</accession>
<dbReference type="SUPFAM" id="SSF53187">
    <property type="entry name" value="Zn-dependent exopeptidases"/>
    <property type="match status" value="1"/>
</dbReference>
<evidence type="ECO:0000313" key="3">
    <source>
        <dbReference type="EMBL" id="QLY31706.1"/>
    </source>
</evidence>
<evidence type="ECO:0000259" key="2">
    <source>
        <dbReference type="Pfam" id="PF04389"/>
    </source>
</evidence>
<feature type="transmembrane region" description="Helical" evidence="1">
    <location>
        <begin position="435"/>
        <end position="455"/>
    </location>
</feature>
<feature type="transmembrane region" description="Helical" evidence="1">
    <location>
        <begin position="486"/>
        <end position="508"/>
    </location>
</feature>
<organism evidence="3 4">
    <name type="scientific">Nocardia huaxiensis</name>
    <dbReference type="NCBI Taxonomy" id="2755382"/>
    <lineage>
        <taxon>Bacteria</taxon>
        <taxon>Bacillati</taxon>
        <taxon>Actinomycetota</taxon>
        <taxon>Actinomycetes</taxon>
        <taxon>Mycobacteriales</taxon>
        <taxon>Nocardiaceae</taxon>
        <taxon>Nocardia</taxon>
    </lineage>
</organism>
<keyword evidence="1" id="KW-1133">Transmembrane helix</keyword>
<evidence type="ECO:0000256" key="1">
    <source>
        <dbReference type="SAM" id="Phobius"/>
    </source>
</evidence>